<dbReference type="GO" id="GO:0004851">
    <property type="term" value="F:uroporphyrin-III C-methyltransferase activity"/>
    <property type="evidence" value="ECO:0007669"/>
    <property type="project" value="UniProtKB-UniRule"/>
</dbReference>
<dbReference type="Pfam" id="PF10414">
    <property type="entry name" value="CysG_dimeriser"/>
    <property type="match status" value="1"/>
</dbReference>
<dbReference type="InterPro" id="IPR019478">
    <property type="entry name" value="Sirohaem_synthase_dimer_dom"/>
</dbReference>
<feature type="binding site" evidence="15">
    <location>
        <position position="307"/>
    </location>
    <ligand>
        <name>S-adenosyl-L-methionine</name>
        <dbReference type="ChEBI" id="CHEBI:59789"/>
    </ligand>
</feature>
<dbReference type="PANTHER" id="PTHR45790:SF1">
    <property type="entry name" value="SIROHEME SYNTHASE"/>
    <property type="match status" value="1"/>
</dbReference>
<dbReference type="HOGENOM" id="CLU_011276_2_2_4"/>
<dbReference type="PROSITE" id="PS00840">
    <property type="entry name" value="SUMT_2"/>
    <property type="match status" value="1"/>
</dbReference>
<dbReference type="SUPFAM" id="SSF75615">
    <property type="entry name" value="Siroheme synthase middle domains-like"/>
    <property type="match status" value="1"/>
</dbReference>
<keyword evidence="15" id="KW-0597">Phosphoprotein</keyword>
<evidence type="ECO:0000256" key="9">
    <source>
        <dbReference type="ARBA" id="ARBA00023239"/>
    </source>
</evidence>
<dbReference type="Gene3D" id="1.10.8.210">
    <property type="entry name" value="Sirohaem synthase, dimerisation domain"/>
    <property type="match status" value="1"/>
</dbReference>
<feature type="binding site" evidence="15">
    <location>
        <position position="389"/>
    </location>
    <ligand>
        <name>S-adenosyl-L-methionine</name>
        <dbReference type="ChEBI" id="CHEBI:59789"/>
    </ligand>
</feature>
<accession>A0A0B7ISZ4</accession>
<dbReference type="Pfam" id="PF00590">
    <property type="entry name" value="TP_methylase"/>
    <property type="match status" value="1"/>
</dbReference>
<comment type="similarity">
    <text evidence="15">In the C-terminal section; belongs to the precorrin methyltransferase family.</text>
</comment>
<name>A0A0B7ISZ4_9PROT</name>
<evidence type="ECO:0000256" key="11">
    <source>
        <dbReference type="ARBA" id="ARBA00023268"/>
    </source>
</evidence>
<evidence type="ECO:0000256" key="2">
    <source>
        <dbReference type="ARBA" id="ARBA00005879"/>
    </source>
</evidence>
<evidence type="ECO:0000256" key="6">
    <source>
        <dbReference type="ARBA" id="ARBA00022691"/>
    </source>
</evidence>
<dbReference type="InterPro" id="IPR006367">
    <property type="entry name" value="Sirohaem_synthase_N"/>
</dbReference>
<feature type="binding site" evidence="15">
    <location>
        <begin position="332"/>
        <end position="333"/>
    </location>
    <ligand>
        <name>S-adenosyl-L-methionine</name>
        <dbReference type="ChEBI" id="CHEBI:59789"/>
    </ligand>
</feature>
<comment type="pathway">
    <text evidence="12 15">Porphyrin-containing compound metabolism; siroheme biosynthesis; precorrin-2 from uroporphyrinogen III: step 1/1.</text>
</comment>
<feature type="binding site" evidence="15">
    <location>
        <begin position="43"/>
        <end position="44"/>
    </location>
    <ligand>
        <name>NAD(+)</name>
        <dbReference type="ChEBI" id="CHEBI:57540"/>
    </ligand>
</feature>
<feature type="binding site" evidence="15">
    <location>
        <begin position="302"/>
        <end position="304"/>
    </location>
    <ligand>
        <name>S-adenosyl-L-methionine</name>
        <dbReference type="ChEBI" id="CHEBI:59789"/>
    </ligand>
</feature>
<keyword evidence="9 15" id="KW-0456">Lyase</keyword>
<comment type="catalytic activity">
    <reaction evidence="13 15">
        <text>precorrin-2 + NAD(+) = sirohydrochlorin + NADH + 2 H(+)</text>
        <dbReference type="Rhea" id="RHEA:15613"/>
        <dbReference type="ChEBI" id="CHEBI:15378"/>
        <dbReference type="ChEBI" id="CHEBI:57540"/>
        <dbReference type="ChEBI" id="CHEBI:57945"/>
        <dbReference type="ChEBI" id="CHEBI:58351"/>
        <dbReference type="ChEBI" id="CHEBI:58827"/>
        <dbReference type="EC" id="1.3.1.76"/>
    </reaction>
</comment>
<evidence type="ECO:0000313" key="22">
    <source>
        <dbReference type="Proteomes" id="UP000056322"/>
    </source>
</evidence>
<dbReference type="Proteomes" id="UP000056322">
    <property type="component" value="Chromosome 1"/>
</dbReference>
<keyword evidence="11 15" id="KW-0511">Multifunctional enzyme</keyword>
<feature type="active site" description="Proton acceptor" evidence="15 16">
    <location>
        <position position="249"/>
    </location>
</feature>
<evidence type="ECO:0000256" key="8">
    <source>
        <dbReference type="ARBA" id="ARBA00023027"/>
    </source>
</evidence>
<dbReference type="InterPro" id="IPR050161">
    <property type="entry name" value="Siro_Cobalamin_biosynth"/>
</dbReference>
<comment type="similarity">
    <text evidence="15">In the N-terminal section; belongs to the precorrin-2 dehydrogenase / sirohydrochlorin ferrochelatase family.</text>
</comment>
<reference evidence="22" key="1">
    <citation type="submission" date="2014-12" db="EMBL/GenBank/DDBJ databases">
        <authorList>
            <person name="Salcher M.M."/>
        </authorList>
    </citation>
    <scope>NUCLEOTIDE SEQUENCE [LARGE SCALE GENOMIC DNA]</scope>
    <source>
        <strain evidence="22">MMS-10A-171</strain>
    </source>
</reference>
<dbReference type="KEGG" id="mbac:BN1209_0415"/>
<keyword evidence="22" id="KW-1185">Reference proteome</keyword>
<keyword evidence="8 15" id="KW-0520">NAD</keyword>
<dbReference type="CDD" id="cd11642">
    <property type="entry name" value="SUMT"/>
    <property type="match status" value="1"/>
</dbReference>
<keyword evidence="7 15" id="KW-0560">Oxidoreductase</keyword>
<dbReference type="GO" id="GO:0009236">
    <property type="term" value="P:cobalamin biosynthetic process"/>
    <property type="evidence" value="ECO:0007669"/>
    <property type="project" value="UniProtKB-UniRule"/>
</dbReference>
<comment type="pathway">
    <text evidence="1 15">Porphyrin-containing compound metabolism; siroheme biosynthesis; sirohydrochlorin from precorrin-2: step 1/1.</text>
</comment>
<comment type="catalytic activity">
    <reaction evidence="15">
        <text>siroheme + 2 H(+) = sirohydrochlorin + Fe(2+)</text>
        <dbReference type="Rhea" id="RHEA:24360"/>
        <dbReference type="ChEBI" id="CHEBI:15378"/>
        <dbReference type="ChEBI" id="CHEBI:29033"/>
        <dbReference type="ChEBI" id="CHEBI:58351"/>
        <dbReference type="ChEBI" id="CHEBI:60052"/>
        <dbReference type="EC" id="4.99.1.4"/>
    </reaction>
</comment>
<dbReference type="GO" id="GO:0032259">
    <property type="term" value="P:methylation"/>
    <property type="evidence" value="ECO:0007669"/>
    <property type="project" value="UniProtKB-KW"/>
</dbReference>
<evidence type="ECO:0000256" key="12">
    <source>
        <dbReference type="ARBA" id="ARBA00025705"/>
    </source>
</evidence>
<evidence type="ECO:0000259" key="18">
    <source>
        <dbReference type="Pfam" id="PF00590"/>
    </source>
</evidence>
<comment type="function">
    <text evidence="15">Multifunctional enzyme that catalyzes the SAM-dependent methylations of uroporphyrinogen III at position C-2 and C-7 to form precorrin-2 via precorrin-1. Then it catalyzes the NAD-dependent ring dehydrogenation of precorrin-2 to yield sirohydrochlorin. Finally, it catalyzes the ferrochelation of sirohydrochlorin to yield siroheme.</text>
</comment>
<dbReference type="STRING" id="1581680.BN1209_0415"/>
<dbReference type="AlphaFoldDB" id="A0A0B7ISZ4"/>
<dbReference type="NCBIfam" id="NF007922">
    <property type="entry name" value="PRK10637.1"/>
    <property type="match status" value="1"/>
</dbReference>
<dbReference type="InterPro" id="IPR003043">
    <property type="entry name" value="Uropor_MeTrfase_CS"/>
</dbReference>
<dbReference type="NCBIfam" id="TIGR01469">
    <property type="entry name" value="cobA_cysG_Cterm"/>
    <property type="match status" value="1"/>
</dbReference>
<dbReference type="FunFam" id="3.30.950.10:FF:000001">
    <property type="entry name" value="Siroheme synthase"/>
    <property type="match status" value="1"/>
</dbReference>
<keyword evidence="4 15" id="KW-0489">Methyltransferase</keyword>
<sequence length="468" mass="50627">MESLPIFMRIKGARCVVIGGGEVATRKVSMLLKAEAAVEVIAPELCDALNAQVLANEIQFRQALFEPTQLTGAVLVIAATDHEDVNTAVSNAAKAQNIPVNVVDSPALCTFTMPSIVDRSPVVIAISSNGAAPVLARLIRGKLETMIPASYGRLAYLSRDFRDAVKAKFADTQSRRIFWEKTFQGPIAELMFSGQERAANIALADAIKAEDSKAQHGEVYLVGGGPGDPDLLTFRALRLMQQCDVCVYDKLVSKEVMELVRRDAELINVGKARDQHTLPQEEINLLLVALAKEGKRVLRLKGGDPFIFGRGGEEIETLMENGVPFQVVPGITAANGVSSYAGIPLTHRDYAQSCVFTTGHLKSKDGQSHTVELDWPALARPNQTVVIYMGLIGLEQICIQLIKHGLDATTPAAIVQQGTTPKQKVVVGDLSDLAAKAALAELKPPCLIIVGHVVKLREKLAWFEPRLD</sequence>
<dbReference type="HAMAP" id="MF_01646">
    <property type="entry name" value="Siroheme_synth"/>
    <property type="match status" value="1"/>
</dbReference>
<feature type="domain" description="Siroheme synthase central" evidence="20">
    <location>
        <begin position="124"/>
        <end position="145"/>
    </location>
</feature>
<dbReference type="InterPro" id="IPR037115">
    <property type="entry name" value="Sirohaem_synt_dimer_dom_sf"/>
</dbReference>
<dbReference type="OrthoDB" id="9815856at2"/>
<dbReference type="PIRSF" id="PIRSF036426">
    <property type="entry name" value="Sirohaem_synth"/>
    <property type="match status" value="1"/>
</dbReference>
<dbReference type="InterPro" id="IPR028281">
    <property type="entry name" value="Sirohaem_synthase_central"/>
</dbReference>
<dbReference type="NCBIfam" id="TIGR01470">
    <property type="entry name" value="cysG_Nterm"/>
    <property type="match status" value="1"/>
</dbReference>
<keyword evidence="10 15" id="KW-0627">Porphyrin biosynthesis</keyword>
<comment type="similarity">
    <text evidence="2 17">Belongs to the precorrin methyltransferase family.</text>
</comment>
<dbReference type="EC" id="1.3.1.76" evidence="15"/>
<comment type="catalytic activity">
    <reaction evidence="15">
        <text>uroporphyrinogen III + 2 S-adenosyl-L-methionine = precorrin-2 + 2 S-adenosyl-L-homocysteine + H(+)</text>
        <dbReference type="Rhea" id="RHEA:32459"/>
        <dbReference type="ChEBI" id="CHEBI:15378"/>
        <dbReference type="ChEBI" id="CHEBI:57308"/>
        <dbReference type="ChEBI" id="CHEBI:57856"/>
        <dbReference type="ChEBI" id="CHEBI:58827"/>
        <dbReference type="ChEBI" id="CHEBI:59789"/>
        <dbReference type="EC" id="2.1.1.107"/>
    </reaction>
</comment>
<comment type="pathway">
    <text evidence="14 15">Cofactor biosynthesis; adenosylcobalamin biosynthesis; precorrin-2 from uroporphyrinogen III: step 1/1.</text>
</comment>
<comment type="pathway">
    <text evidence="15">Cofactor biosynthesis; adenosylcobalamin biosynthesis; sirohydrochlorin from precorrin-2: step 1/1.</text>
</comment>
<evidence type="ECO:0000256" key="7">
    <source>
        <dbReference type="ARBA" id="ARBA00023002"/>
    </source>
</evidence>
<gene>
    <name evidence="15 21" type="primary">cysG</name>
    <name evidence="21" type="ORF">BN1209_0415</name>
</gene>
<evidence type="ECO:0000256" key="1">
    <source>
        <dbReference type="ARBA" id="ARBA00005010"/>
    </source>
</evidence>
<dbReference type="Pfam" id="PF13241">
    <property type="entry name" value="NAD_binding_7"/>
    <property type="match status" value="1"/>
</dbReference>
<dbReference type="InterPro" id="IPR006366">
    <property type="entry name" value="CobA/CysG_C"/>
</dbReference>
<dbReference type="EC" id="2.1.1.107" evidence="15"/>
<dbReference type="InterPro" id="IPR036291">
    <property type="entry name" value="NAD(P)-bd_dom_sf"/>
</dbReference>
<dbReference type="Gene3D" id="3.40.1010.10">
    <property type="entry name" value="Cobalt-precorrin-4 Transmethylase, Domain 1"/>
    <property type="match status" value="1"/>
</dbReference>
<dbReference type="Gene3D" id="3.30.160.110">
    <property type="entry name" value="Siroheme synthase, domain 2"/>
    <property type="match status" value="1"/>
</dbReference>
<dbReference type="GO" id="GO:0051266">
    <property type="term" value="F:sirohydrochlorin ferrochelatase activity"/>
    <property type="evidence" value="ECO:0007669"/>
    <property type="project" value="UniProtKB-EC"/>
</dbReference>
<evidence type="ECO:0000256" key="10">
    <source>
        <dbReference type="ARBA" id="ARBA00023244"/>
    </source>
</evidence>
<evidence type="ECO:0000256" key="14">
    <source>
        <dbReference type="ARBA" id="ARBA00060548"/>
    </source>
</evidence>
<dbReference type="Gene3D" id="3.40.50.720">
    <property type="entry name" value="NAD(P)-binding Rossmann-like Domain"/>
    <property type="match status" value="1"/>
</dbReference>
<evidence type="ECO:0000259" key="20">
    <source>
        <dbReference type="Pfam" id="PF14824"/>
    </source>
</evidence>
<feature type="region of interest" description="Precorrin-2 dehydrogenase / sirohydrochlorin ferrochelatase" evidence="15">
    <location>
        <begin position="1"/>
        <end position="203"/>
    </location>
</feature>
<feature type="modified residue" description="Phosphoserine" evidence="15">
    <location>
        <position position="128"/>
    </location>
</feature>
<organism evidence="21 22">
    <name type="scientific">Candidatus Methylopumilus turicensis</name>
    <dbReference type="NCBI Taxonomy" id="1581680"/>
    <lineage>
        <taxon>Bacteria</taxon>
        <taxon>Pseudomonadati</taxon>
        <taxon>Pseudomonadota</taxon>
        <taxon>Betaproteobacteria</taxon>
        <taxon>Nitrosomonadales</taxon>
        <taxon>Methylophilaceae</taxon>
        <taxon>Candidatus Methylopumilus</taxon>
    </lineage>
</organism>
<evidence type="ECO:0000256" key="3">
    <source>
        <dbReference type="ARBA" id="ARBA00022573"/>
    </source>
</evidence>
<feature type="region of interest" description="Uroporphyrinogen-III C-methyltransferase" evidence="15">
    <location>
        <begin position="217"/>
        <end position="468"/>
    </location>
</feature>
<dbReference type="RefSeq" id="WP_045750732.1">
    <property type="nucleotide sequence ID" value="NZ_LN794158.1"/>
</dbReference>
<dbReference type="GO" id="GO:0051287">
    <property type="term" value="F:NAD binding"/>
    <property type="evidence" value="ECO:0007669"/>
    <property type="project" value="InterPro"/>
</dbReference>
<evidence type="ECO:0000256" key="15">
    <source>
        <dbReference type="HAMAP-Rule" id="MF_01646"/>
    </source>
</evidence>
<keyword evidence="3 15" id="KW-0169">Cobalamin biosynthesis</keyword>
<feature type="active site" description="Proton donor" evidence="15 16">
    <location>
        <position position="271"/>
    </location>
</feature>
<dbReference type="InterPro" id="IPR014777">
    <property type="entry name" value="4pyrrole_Mease_sub1"/>
</dbReference>
<dbReference type="Gene3D" id="3.30.950.10">
    <property type="entry name" value="Methyltransferase, Cobalt-precorrin-4 Transmethylase, Domain 2"/>
    <property type="match status" value="1"/>
</dbReference>
<dbReference type="SUPFAM" id="SSF53790">
    <property type="entry name" value="Tetrapyrrole methylase"/>
    <property type="match status" value="1"/>
</dbReference>
<feature type="binding site" evidence="15">
    <location>
        <begin position="22"/>
        <end position="23"/>
    </location>
    <ligand>
        <name>NAD(+)</name>
        <dbReference type="ChEBI" id="CHEBI:57540"/>
    </ligand>
</feature>
<dbReference type="NCBIfam" id="NF004790">
    <property type="entry name" value="PRK06136.1"/>
    <property type="match status" value="1"/>
</dbReference>
<dbReference type="EC" id="4.99.1.4" evidence="15"/>
<dbReference type="InterPro" id="IPR035996">
    <property type="entry name" value="4pyrrol_Methylase_sf"/>
</dbReference>
<evidence type="ECO:0000256" key="13">
    <source>
        <dbReference type="ARBA" id="ARBA00047561"/>
    </source>
</evidence>
<dbReference type="InterPro" id="IPR000878">
    <property type="entry name" value="4pyrrol_Mease"/>
</dbReference>
<dbReference type="SUPFAM" id="SSF51735">
    <property type="entry name" value="NAD(P)-binding Rossmann-fold domains"/>
    <property type="match status" value="1"/>
</dbReference>
<feature type="domain" description="Sirohaem synthase dimerisation" evidence="19">
    <location>
        <begin position="150"/>
        <end position="206"/>
    </location>
</feature>
<protein>
    <recommendedName>
        <fullName evidence="15">Siroheme synthase</fullName>
    </recommendedName>
    <domain>
        <recommendedName>
            <fullName evidence="15">Uroporphyrinogen-III C-methyltransferase</fullName>
            <shortName evidence="15">Urogen III methylase</shortName>
            <ecNumber evidence="15">2.1.1.107</ecNumber>
        </recommendedName>
        <alternativeName>
            <fullName evidence="15">SUMT</fullName>
        </alternativeName>
        <alternativeName>
            <fullName evidence="15">Uroporphyrinogen III methylase</fullName>
            <shortName evidence="15">UROM</shortName>
        </alternativeName>
    </domain>
    <domain>
        <recommendedName>
            <fullName evidence="15">Precorrin-2 dehydrogenase</fullName>
            <ecNumber evidence="15">1.3.1.76</ecNumber>
        </recommendedName>
    </domain>
    <domain>
        <recommendedName>
            <fullName evidence="15">Sirohydrochlorin ferrochelatase</fullName>
            <ecNumber evidence="15">4.99.1.4</ecNumber>
        </recommendedName>
    </domain>
</protein>
<dbReference type="GO" id="GO:0043115">
    <property type="term" value="F:precorrin-2 dehydrogenase activity"/>
    <property type="evidence" value="ECO:0007669"/>
    <property type="project" value="UniProtKB-UniRule"/>
</dbReference>
<evidence type="ECO:0000256" key="17">
    <source>
        <dbReference type="RuleBase" id="RU003960"/>
    </source>
</evidence>
<dbReference type="InterPro" id="IPR014776">
    <property type="entry name" value="4pyrrole_Mease_sub2"/>
</dbReference>
<evidence type="ECO:0000256" key="5">
    <source>
        <dbReference type="ARBA" id="ARBA00022679"/>
    </source>
</evidence>
<dbReference type="FunFam" id="3.40.1010.10:FF:000001">
    <property type="entry name" value="Siroheme synthase"/>
    <property type="match status" value="1"/>
</dbReference>
<feature type="domain" description="Tetrapyrrole methylase" evidence="18">
    <location>
        <begin position="219"/>
        <end position="434"/>
    </location>
</feature>
<dbReference type="GO" id="GO:0019354">
    <property type="term" value="P:siroheme biosynthetic process"/>
    <property type="evidence" value="ECO:0007669"/>
    <property type="project" value="UniProtKB-UniRule"/>
</dbReference>
<dbReference type="PANTHER" id="PTHR45790">
    <property type="entry name" value="SIROHEME SYNTHASE-RELATED"/>
    <property type="match status" value="1"/>
</dbReference>
<dbReference type="UniPathway" id="UPA00148">
    <property type="reaction ID" value="UER00211"/>
</dbReference>
<feature type="binding site" evidence="15">
    <location>
        <position position="226"/>
    </location>
    <ligand>
        <name>S-adenosyl-L-methionine</name>
        <dbReference type="ChEBI" id="CHEBI:59789"/>
    </ligand>
</feature>
<feature type="binding site" evidence="15">
    <location>
        <position position="418"/>
    </location>
    <ligand>
        <name>S-adenosyl-L-methionine</name>
        <dbReference type="ChEBI" id="CHEBI:59789"/>
    </ligand>
</feature>
<evidence type="ECO:0000256" key="16">
    <source>
        <dbReference type="PIRSR" id="PIRSR036426-1"/>
    </source>
</evidence>
<evidence type="ECO:0000313" key="21">
    <source>
        <dbReference type="EMBL" id="CEN55464.1"/>
    </source>
</evidence>
<dbReference type="Pfam" id="PF14824">
    <property type="entry name" value="Sirohm_synth_M"/>
    <property type="match status" value="1"/>
</dbReference>
<proteinExistence type="inferred from homology"/>
<dbReference type="EMBL" id="LN794158">
    <property type="protein sequence ID" value="CEN55464.1"/>
    <property type="molecule type" value="Genomic_DNA"/>
</dbReference>
<dbReference type="InterPro" id="IPR012409">
    <property type="entry name" value="Sirohaem_synth"/>
</dbReference>
<keyword evidence="6 15" id="KW-0949">S-adenosyl-L-methionine</keyword>
<evidence type="ECO:0000259" key="19">
    <source>
        <dbReference type="Pfam" id="PF10414"/>
    </source>
</evidence>
<dbReference type="FunFam" id="3.30.160.110:FF:000001">
    <property type="entry name" value="Siroheme synthase"/>
    <property type="match status" value="1"/>
</dbReference>
<evidence type="ECO:0000256" key="4">
    <source>
        <dbReference type="ARBA" id="ARBA00022603"/>
    </source>
</evidence>
<comment type="pathway">
    <text evidence="15">Porphyrin-containing compound metabolism; siroheme biosynthesis; siroheme from sirohydrochlorin: step 1/1.</text>
</comment>
<keyword evidence="5 15" id="KW-0808">Transferase</keyword>
<dbReference type="UniPathway" id="UPA00262">
    <property type="reaction ID" value="UER00211"/>
</dbReference>